<evidence type="ECO:0000313" key="6">
    <source>
        <dbReference type="EMBL" id="RMI27017.1"/>
    </source>
</evidence>
<keyword evidence="7" id="KW-1185">Reference proteome</keyword>
<dbReference type="EMBL" id="RFLX01000001">
    <property type="protein sequence ID" value="RMI27017.1"/>
    <property type="molecule type" value="Genomic_DNA"/>
</dbReference>
<reference evidence="5 8" key="1">
    <citation type="submission" date="2018-09" db="EMBL/GenBank/DDBJ databases">
        <title>Roseomonas sp. nov., isolated from feces of Tibetan antelopes in the Qinghai-Tibet plateau, China.</title>
        <authorList>
            <person name="Tian Z."/>
        </authorList>
    </citation>
    <scope>NUCLEOTIDE SEQUENCE [LARGE SCALE GENOMIC DNA]</scope>
    <source>
        <strain evidence="6 7">Z23</strain>
        <strain evidence="5 8">Z24</strain>
    </source>
</reference>
<dbReference type="GO" id="GO:0016757">
    <property type="term" value="F:glycosyltransferase activity"/>
    <property type="evidence" value="ECO:0007669"/>
    <property type="project" value="UniProtKB-KW"/>
</dbReference>
<proteinExistence type="predicted"/>
<evidence type="ECO:0000259" key="4">
    <source>
        <dbReference type="Pfam" id="PF04577"/>
    </source>
</evidence>
<dbReference type="InterPro" id="IPR049625">
    <property type="entry name" value="Glyco_transf_61_cat"/>
</dbReference>
<protein>
    <submittedName>
        <fullName evidence="6">DUF563 domain-containing protein</fullName>
    </submittedName>
    <submittedName>
        <fullName evidence="5">Glycosyltransferase family 61 protein</fullName>
    </submittedName>
</protein>
<organism evidence="5 8">
    <name type="scientific">Teichococcus wenyumeiae</name>
    <dbReference type="NCBI Taxonomy" id="2478470"/>
    <lineage>
        <taxon>Bacteria</taxon>
        <taxon>Pseudomonadati</taxon>
        <taxon>Pseudomonadota</taxon>
        <taxon>Alphaproteobacteria</taxon>
        <taxon>Acetobacterales</taxon>
        <taxon>Roseomonadaceae</taxon>
        <taxon>Roseomonas</taxon>
    </lineage>
</organism>
<accession>A0A3A9JDR2</accession>
<dbReference type="AlphaFoldDB" id="A0A3A9JDR2"/>
<dbReference type="Pfam" id="PF04577">
    <property type="entry name" value="Glyco_transf_61"/>
    <property type="match status" value="1"/>
</dbReference>
<gene>
    <name evidence="5" type="ORF">D6Z83_18380</name>
    <name evidence="6" type="ORF">EBE87_01145</name>
</gene>
<comment type="caution">
    <text evidence="5">The sequence shown here is derived from an EMBL/GenBank/DDBJ whole genome shotgun (WGS) entry which is preliminary data.</text>
</comment>
<dbReference type="Proteomes" id="UP000274097">
    <property type="component" value="Unassembled WGS sequence"/>
</dbReference>
<dbReference type="PANTHER" id="PTHR20961">
    <property type="entry name" value="GLYCOSYLTRANSFERASE"/>
    <property type="match status" value="1"/>
</dbReference>
<evidence type="ECO:0000256" key="1">
    <source>
        <dbReference type="ARBA" id="ARBA00022676"/>
    </source>
</evidence>
<name>A0A3A9JDR2_9PROT</name>
<dbReference type="OrthoDB" id="7973855at2"/>
<dbReference type="EMBL" id="RAQU01000132">
    <property type="protein sequence ID" value="RKK02705.1"/>
    <property type="molecule type" value="Genomic_DNA"/>
</dbReference>
<dbReference type="RefSeq" id="WP_120639714.1">
    <property type="nucleotide sequence ID" value="NZ_RAQU01000132.1"/>
</dbReference>
<dbReference type="Proteomes" id="UP000278036">
    <property type="component" value="Unassembled WGS sequence"/>
</dbReference>
<evidence type="ECO:0000313" key="7">
    <source>
        <dbReference type="Proteomes" id="UP000274097"/>
    </source>
</evidence>
<dbReference type="InterPro" id="IPR007657">
    <property type="entry name" value="Glycosyltransferase_61"/>
</dbReference>
<evidence type="ECO:0000256" key="3">
    <source>
        <dbReference type="ARBA" id="ARBA00023180"/>
    </source>
</evidence>
<keyword evidence="3" id="KW-0325">Glycoprotein</keyword>
<keyword evidence="1" id="KW-0328">Glycosyltransferase</keyword>
<dbReference type="InParanoid" id="A0A3A9JDR2"/>
<evidence type="ECO:0000313" key="5">
    <source>
        <dbReference type="EMBL" id="RKK02705.1"/>
    </source>
</evidence>
<sequence>MAINIVKTQAIDNWTPLEAEREAQRLADAGQWQELAEFLSPNLGPKARPRTLLLATIAATETHTRKLLDGVIDLTVGSDLPPHIVLAIARRLAMAGETSAAWGVLLADKQLTASESSIPAVIGILSLIVQFSKDRNLRLGAIALKRRLSGVKTPVQPDQKITWGAEHPPADLACPTNPVLLFNQSVAAPAVVAELQEVRTAFESSLSREVPPQIAIYDNVLVNRYGQVWRDDGRVIISSKHPIPPESLAASRSAASVEHAMLAMEDAGFYHWLCEWMPSLFWSVYQGKDGPTFLMSDKPAGYQAASLDLLTTAIPRHAAGDAIRVKRLYVGDRRPLTYRYREAYAEGFRRINKAALDQAPTRTPANIYLSRRDASRRPIKNELDLIESLERVNFTAVELSRLTMAEQVALFANAQNIIAPHGAGLSHLLAKEQPARVLEIFPMSAGSMSLRYNFARISRLRGHTHGLHLERINPSTNEWAVNVDAVIREAGRFFA</sequence>
<feature type="domain" description="Glycosyltransferase 61 catalytic" evidence="4">
    <location>
        <begin position="269"/>
        <end position="435"/>
    </location>
</feature>
<keyword evidence="2 5" id="KW-0808">Transferase</keyword>
<evidence type="ECO:0000313" key="8">
    <source>
        <dbReference type="Proteomes" id="UP000278036"/>
    </source>
</evidence>
<evidence type="ECO:0000256" key="2">
    <source>
        <dbReference type="ARBA" id="ARBA00022679"/>
    </source>
</evidence>